<evidence type="ECO:0000259" key="2">
    <source>
        <dbReference type="Pfam" id="PF00135"/>
    </source>
</evidence>
<protein>
    <recommendedName>
        <fullName evidence="2">Carboxylesterase type B domain-containing protein</fullName>
    </recommendedName>
</protein>
<dbReference type="AlphaFoldDB" id="A0A8S9Z8E8"/>
<keyword evidence="1" id="KW-1133">Transmembrane helix</keyword>
<gene>
    <name evidence="3" type="ORF">EG68_01228</name>
</gene>
<dbReference type="SUPFAM" id="SSF53474">
    <property type="entry name" value="alpha/beta-Hydrolases"/>
    <property type="match status" value="1"/>
</dbReference>
<dbReference type="Proteomes" id="UP000822476">
    <property type="component" value="Unassembled WGS sequence"/>
</dbReference>
<dbReference type="InterPro" id="IPR019819">
    <property type="entry name" value="Carboxylesterase_B_CS"/>
</dbReference>
<evidence type="ECO:0000313" key="3">
    <source>
        <dbReference type="EMBL" id="KAF7261401.1"/>
    </source>
</evidence>
<dbReference type="PANTHER" id="PTHR11559">
    <property type="entry name" value="CARBOXYLESTERASE"/>
    <property type="match status" value="1"/>
</dbReference>
<dbReference type="EMBL" id="JTDE01000394">
    <property type="protein sequence ID" value="KAF7261401.1"/>
    <property type="molecule type" value="Genomic_DNA"/>
</dbReference>
<dbReference type="InterPro" id="IPR029058">
    <property type="entry name" value="AB_hydrolase_fold"/>
</dbReference>
<reference evidence="3" key="1">
    <citation type="submission" date="2019-07" db="EMBL/GenBank/DDBJ databases">
        <title>Annotation for the trematode Paragonimus miyazaki's.</title>
        <authorList>
            <person name="Choi Y.-J."/>
        </authorList>
    </citation>
    <scope>NUCLEOTIDE SEQUENCE</scope>
    <source>
        <strain evidence="3">Japan</strain>
    </source>
</reference>
<keyword evidence="1" id="KW-0812">Transmembrane</keyword>
<evidence type="ECO:0000256" key="1">
    <source>
        <dbReference type="SAM" id="Phobius"/>
    </source>
</evidence>
<evidence type="ECO:0000313" key="4">
    <source>
        <dbReference type="Proteomes" id="UP000822476"/>
    </source>
</evidence>
<dbReference type="OrthoDB" id="3200163at2759"/>
<dbReference type="Pfam" id="PF00135">
    <property type="entry name" value="COesterase"/>
    <property type="match status" value="1"/>
</dbReference>
<comment type="caution">
    <text evidence="3">The sequence shown here is derived from an EMBL/GenBank/DDBJ whole genome shotgun (WGS) entry which is preliminary data.</text>
</comment>
<keyword evidence="1" id="KW-0472">Membrane</keyword>
<organism evidence="3 4">
    <name type="scientific">Paragonimus skrjabini miyazakii</name>
    <dbReference type="NCBI Taxonomy" id="59628"/>
    <lineage>
        <taxon>Eukaryota</taxon>
        <taxon>Metazoa</taxon>
        <taxon>Spiralia</taxon>
        <taxon>Lophotrochozoa</taxon>
        <taxon>Platyhelminthes</taxon>
        <taxon>Trematoda</taxon>
        <taxon>Digenea</taxon>
        <taxon>Plagiorchiida</taxon>
        <taxon>Troglotremata</taxon>
        <taxon>Troglotrematidae</taxon>
        <taxon>Paragonimus</taxon>
    </lineage>
</organism>
<proteinExistence type="predicted"/>
<dbReference type="InterPro" id="IPR050309">
    <property type="entry name" value="Type-B_Carboxylest/Lipase"/>
</dbReference>
<dbReference type="InterPro" id="IPR002018">
    <property type="entry name" value="CarbesteraseB"/>
</dbReference>
<dbReference type="Gene3D" id="3.40.50.1820">
    <property type="entry name" value="alpha/beta hydrolase"/>
    <property type="match status" value="1"/>
</dbReference>
<accession>A0A8S9Z8E8</accession>
<feature type="transmembrane region" description="Helical" evidence="1">
    <location>
        <begin position="80"/>
        <end position="102"/>
    </location>
</feature>
<sequence>MDWLRAASGKTRFGRLIYGKIVCIRHGYRFVSTTHRMTNEQRTSEVEEIHSLWDDTPCDRSPSVSNLRVSAFKRRYSSACCLNVLLLMALVFAIGAILYLILLPKLNAWSRNVQTEVVIYCGKINGVQHDNVVTFLGIPYALAPTDENRFKRPVELTTTELCKRAWSQNFTARLPKRSVHKMFEYKAPCMQLVPITDELVGSEDCLYLNVFVPVAGLQLGADLKPVVVIINSLFFMYGGVSGLPITQGQQPHSQTIQRADAIHVTFNFRVGPLGFLIHPTVRQANLGLYDQLAALRWVRNNIRSFGGDPTKITLFGYGSGATSILALSFSHLGQNLFDNMWVSAPAVGIPRMTTDQAISRSLGLYSCDPRGQRKCPQGLLTRAEDIVRLWNWTQVEPWLRDHMFGLPERYGRGGNSSQAEIESVSLNHILVNDGELIDATRWYRPVYRQPTVFGQTAHETSIYVAPTTVPFWDEAFYRQYMVQKLTAGTTVDRAAIERHIKSNNSMKNCVNPSTQVDFDVEAQLTGLITDARCTCPLGSMAKALIPYGNVVYQYYLRGTHRRFDPYALASFVSLAFHGWDGMIYLRGYTSHTDFLEPITQLERNGADDLTRLEELSNLLNDAMYMFSRTGQISNWTPVSAGRFHVNLIENGTVCQLTNFLEEHCVLWEELTNGDMIRLAWQV</sequence>
<keyword evidence="4" id="KW-1185">Reference proteome</keyword>
<dbReference type="PROSITE" id="PS00941">
    <property type="entry name" value="CARBOXYLESTERASE_B_2"/>
    <property type="match status" value="1"/>
</dbReference>
<name>A0A8S9Z8E8_9TREM</name>
<feature type="domain" description="Carboxylesterase type B" evidence="2">
    <location>
        <begin position="115"/>
        <end position="590"/>
    </location>
</feature>